<reference evidence="1 2" key="1">
    <citation type="journal article" date="2020" name="Nature">
        <title>Six reference-quality genomes reveal evolution of bat adaptations.</title>
        <authorList>
            <person name="Jebb D."/>
            <person name="Huang Z."/>
            <person name="Pippel M."/>
            <person name="Hughes G.M."/>
            <person name="Lavrichenko K."/>
            <person name="Devanna P."/>
            <person name="Winkler S."/>
            <person name="Jermiin L.S."/>
            <person name="Skirmuntt E.C."/>
            <person name="Katzourakis A."/>
            <person name="Burkitt-Gray L."/>
            <person name="Ray D.A."/>
            <person name="Sullivan K.A.M."/>
            <person name="Roscito J.G."/>
            <person name="Kirilenko B.M."/>
            <person name="Davalos L.M."/>
            <person name="Corthals A.P."/>
            <person name="Power M.L."/>
            <person name="Jones G."/>
            <person name="Ransome R.D."/>
            <person name="Dechmann D.K.N."/>
            <person name="Locatelli A.G."/>
            <person name="Puechmaille S.J."/>
            <person name="Fedrigo O."/>
            <person name="Jarvis E.D."/>
            <person name="Hiller M."/>
            <person name="Vernes S.C."/>
            <person name="Myers E.W."/>
            <person name="Teeling E.C."/>
        </authorList>
    </citation>
    <scope>NUCLEOTIDE SEQUENCE [LARGE SCALE GENOMIC DNA]</scope>
    <source>
        <strain evidence="1">MMolMol1</strain>
        <tissue evidence="1">Muscle</tissue>
    </source>
</reference>
<gene>
    <name evidence="1" type="ORF">HJG59_011504</name>
</gene>
<protein>
    <submittedName>
        <fullName evidence="1">Uncharacterized protein</fullName>
    </submittedName>
</protein>
<dbReference type="Proteomes" id="UP000550707">
    <property type="component" value="Unassembled WGS sequence"/>
</dbReference>
<dbReference type="EMBL" id="JACASF010000009">
    <property type="protein sequence ID" value="KAF6460594.1"/>
    <property type="molecule type" value="Genomic_DNA"/>
</dbReference>
<name>A0A7J8GKG1_MOLMO</name>
<comment type="caution">
    <text evidence="1">The sequence shown here is derived from an EMBL/GenBank/DDBJ whole genome shotgun (WGS) entry which is preliminary data.</text>
</comment>
<sequence length="150" mass="16692">MPQTNPMRDETEKGCPEAGVIVSNPGAWIAQGPSFKHMFIIYRMNTSNSRHLEGRTVTLSGIIKKNRDHIGRWLDSSIHPFMHLLSTYSVSLSHVPGSLLGTGVKGALCCLLSLLEVGNSRQQVPSREALRMFPACIKEITAYLQIFLRE</sequence>
<organism evidence="1 2">
    <name type="scientific">Molossus molossus</name>
    <name type="common">Pallas' mastiff bat</name>
    <name type="synonym">Vespertilio molossus</name>
    <dbReference type="NCBI Taxonomy" id="27622"/>
    <lineage>
        <taxon>Eukaryota</taxon>
        <taxon>Metazoa</taxon>
        <taxon>Chordata</taxon>
        <taxon>Craniata</taxon>
        <taxon>Vertebrata</taxon>
        <taxon>Euteleostomi</taxon>
        <taxon>Mammalia</taxon>
        <taxon>Eutheria</taxon>
        <taxon>Laurasiatheria</taxon>
        <taxon>Chiroptera</taxon>
        <taxon>Yangochiroptera</taxon>
        <taxon>Molossidae</taxon>
        <taxon>Molossus</taxon>
    </lineage>
</organism>
<evidence type="ECO:0000313" key="2">
    <source>
        <dbReference type="Proteomes" id="UP000550707"/>
    </source>
</evidence>
<keyword evidence="2" id="KW-1185">Reference proteome</keyword>
<dbReference type="InParanoid" id="A0A7J8GKG1"/>
<evidence type="ECO:0000313" key="1">
    <source>
        <dbReference type="EMBL" id="KAF6460594.1"/>
    </source>
</evidence>
<accession>A0A7J8GKG1</accession>
<dbReference type="AlphaFoldDB" id="A0A7J8GKG1"/>
<proteinExistence type="predicted"/>